<dbReference type="PROSITE" id="PS00137">
    <property type="entry name" value="SUBTILASE_HIS"/>
    <property type="match status" value="1"/>
</dbReference>
<protein>
    <submittedName>
        <fullName evidence="8">S8 family peptidase</fullName>
        <ecNumber evidence="8">3.4.-.-</ecNumber>
    </submittedName>
</protein>
<evidence type="ECO:0000256" key="6">
    <source>
        <dbReference type="RuleBase" id="RU003355"/>
    </source>
</evidence>
<evidence type="ECO:0000256" key="2">
    <source>
        <dbReference type="ARBA" id="ARBA00022670"/>
    </source>
</evidence>
<dbReference type="EC" id="3.4.-.-" evidence="8"/>
<dbReference type="InterPro" id="IPR015500">
    <property type="entry name" value="Peptidase_S8_subtilisin-rel"/>
</dbReference>
<sequence>MATGNFSDFIDVNFYRQSNPDLANLTDAQLLNHFNTVGIDQGRVFSPFVDLKYYQQNNPGLAGFSNRQLLEHLVNNGLNEGRVFSPYLDLNYYRQKNPDLSSFTNKQLWDHFNKIGFAEGRTSSPIPYNSTSGFGLANSAAAVASATGKAAFAEVANLGGNSWNLDAIKAPETWSKGYTGQGIVVAVVDSGVDYKHSDLDGNIWVNTKEIAGNGKDDDGNGYIDDVRGWDFVNSDNDPMDLQGHGTHVAGTIAAENNGFGVTGVAPNAKIMPVRVLDASGNGSVLDVAAGIRYAADNGAKVINLSLGTDISNPAQASAIKYAAEKGAIVVSAAGNSSQLQPGFPARYATHFGIAVGAVNKNNQMATFSDLAGKLPLDYVDAPGVGIYSTFLGNSYKSMSGTSMASPHIAGVAALVLSANPNLTPVQVERILTKTANSTVVQPSSQVSSSSFSANSSQVSSATVDSLTGDKIDRITGDFIGENVPVTQSIARVDSDLIIHGQSEADSLVPSYSPIQESSIVDFSNEQHFLGNTERMSMRDILCDRGLGTDTNNTWTQITETREFLK</sequence>
<feature type="active site" description="Charge relay system" evidence="5">
    <location>
        <position position="402"/>
    </location>
</feature>
<dbReference type="InterPro" id="IPR034204">
    <property type="entry name" value="PfSUB1-like_cat_dom"/>
</dbReference>
<dbReference type="Gene3D" id="3.40.50.200">
    <property type="entry name" value="Peptidase S8/S53 domain"/>
    <property type="match status" value="1"/>
</dbReference>
<comment type="similarity">
    <text evidence="1 5 6">Belongs to the peptidase S8 family.</text>
</comment>
<dbReference type="InterPro" id="IPR023828">
    <property type="entry name" value="Peptidase_S8_Ser-AS"/>
</dbReference>
<accession>A0ABV4XZF9</accession>
<evidence type="ECO:0000313" key="8">
    <source>
        <dbReference type="EMBL" id="MFB2897119.1"/>
    </source>
</evidence>
<feature type="domain" description="Peptidase S8/S53" evidence="7">
    <location>
        <begin position="180"/>
        <end position="438"/>
    </location>
</feature>
<evidence type="ECO:0000256" key="5">
    <source>
        <dbReference type="PROSITE-ProRule" id="PRU01240"/>
    </source>
</evidence>
<feature type="active site" description="Charge relay system" evidence="5">
    <location>
        <position position="189"/>
    </location>
</feature>
<evidence type="ECO:0000256" key="4">
    <source>
        <dbReference type="ARBA" id="ARBA00022825"/>
    </source>
</evidence>
<dbReference type="PROSITE" id="PS00136">
    <property type="entry name" value="SUBTILASE_ASP"/>
    <property type="match status" value="1"/>
</dbReference>
<dbReference type="InterPro" id="IPR023827">
    <property type="entry name" value="Peptidase_S8_Asp-AS"/>
</dbReference>
<name>A0ABV4XZF9_9CYAN</name>
<keyword evidence="3 5" id="KW-0378">Hydrolase</keyword>
<evidence type="ECO:0000256" key="1">
    <source>
        <dbReference type="ARBA" id="ARBA00011073"/>
    </source>
</evidence>
<dbReference type="InterPro" id="IPR051048">
    <property type="entry name" value="Peptidase_S8/S53_subtilisin"/>
</dbReference>
<gene>
    <name evidence="8" type="ORF">ACE1CI_29745</name>
</gene>
<dbReference type="Proteomes" id="UP001576784">
    <property type="component" value="Unassembled WGS sequence"/>
</dbReference>
<keyword evidence="9" id="KW-1185">Reference proteome</keyword>
<dbReference type="GO" id="GO:0016787">
    <property type="term" value="F:hydrolase activity"/>
    <property type="evidence" value="ECO:0007669"/>
    <property type="project" value="UniProtKB-KW"/>
</dbReference>
<dbReference type="PROSITE" id="PS00138">
    <property type="entry name" value="SUBTILASE_SER"/>
    <property type="match status" value="1"/>
</dbReference>
<keyword evidence="2 5" id="KW-0645">Protease</keyword>
<dbReference type="InterPro" id="IPR022398">
    <property type="entry name" value="Peptidase_S8_His-AS"/>
</dbReference>
<organism evidence="8 9">
    <name type="scientific">Floridaenema flaviceps BLCC-F50</name>
    <dbReference type="NCBI Taxonomy" id="3153642"/>
    <lineage>
        <taxon>Bacteria</taxon>
        <taxon>Bacillati</taxon>
        <taxon>Cyanobacteriota</taxon>
        <taxon>Cyanophyceae</taxon>
        <taxon>Oscillatoriophycideae</taxon>
        <taxon>Aerosakkonematales</taxon>
        <taxon>Aerosakkonemataceae</taxon>
        <taxon>Floridanema</taxon>
        <taxon>Floridanema flaviceps</taxon>
    </lineage>
</organism>
<feature type="active site" description="Charge relay system" evidence="5">
    <location>
        <position position="244"/>
    </location>
</feature>
<evidence type="ECO:0000259" key="7">
    <source>
        <dbReference type="Pfam" id="PF00082"/>
    </source>
</evidence>
<dbReference type="SUPFAM" id="SSF52743">
    <property type="entry name" value="Subtilisin-like"/>
    <property type="match status" value="1"/>
</dbReference>
<proteinExistence type="inferred from homology"/>
<dbReference type="PANTHER" id="PTHR43399">
    <property type="entry name" value="SUBTILISIN-RELATED"/>
    <property type="match status" value="1"/>
</dbReference>
<keyword evidence="4 5" id="KW-0720">Serine protease</keyword>
<evidence type="ECO:0000256" key="3">
    <source>
        <dbReference type="ARBA" id="ARBA00022801"/>
    </source>
</evidence>
<dbReference type="PANTHER" id="PTHR43399:SF4">
    <property type="entry name" value="CELL WALL-ASSOCIATED PROTEASE"/>
    <property type="match status" value="1"/>
</dbReference>
<dbReference type="PROSITE" id="PS51892">
    <property type="entry name" value="SUBTILASE"/>
    <property type="match status" value="1"/>
</dbReference>
<dbReference type="RefSeq" id="WP_413266735.1">
    <property type="nucleotide sequence ID" value="NZ_JBHFNR010000238.1"/>
</dbReference>
<comment type="caution">
    <text evidence="8">The sequence shown here is derived from an EMBL/GenBank/DDBJ whole genome shotgun (WGS) entry which is preliminary data.</text>
</comment>
<dbReference type="InterPro" id="IPR000209">
    <property type="entry name" value="Peptidase_S8/S53_dom"/>
</dbReference>
<dbReference type="Pfam" id="PF00082">
    <property type="entry name" value="Peptidase_S8"/>
    <property type="match status" value="1"/>
</dbReference>
<dbReference type="CDD" id="cd07473">
    <property type="entry name" value="Peptidases_S8_Subtilisin_like"/>
    <property type="match status" value="1"/>
</dbReference>
<dbReference type="PRINTS" id="PR00723">
    <property type="entry name" value="SUBTILISIN"/>
</dbReference>
<evidence type="ECO:0000313" key="9">
    <source>
        <dbReference type="Proteomes" id="UP001576784"/>
    </source>
</evidence>
<reference evidence="8 9" key="1">
    <citation type="submission" date="2024-09" db="EMBL/GenBank/DDBJ databases">
        <title>Floridaenema gen nov. (Aerosakkonemataceae, Aerosakkonematales ord. nov., Cyanobacteria) from benthic tropical and subtropical fresh waters, with the description of four new species.</title>
        <authorList>
            <person name="Moretto J.A."/>
            <person name="Berthold D.E."/>
            <person name="Lefler F.W."/>
            <person name="Huang I.-S."/>
            <person name="Laughinghouse H. IV."/>
        </authorList>
    </citation>
    <scope>NUCLEOTIDE SEQUENCE [LARGE SCALE GENOMIC DNA]</scope>
    <source>
        <strain evidence="8 9">BLCC-F50</strain>
    </source>
</reference>
<dbReference type="EMBL" id="JBHFNR010000238">
    <property type="protein sequence ID" value="MFB2897119.1"/>
    <property type="molecule type" value="Genomic_DNA"/>
</dbReference>
<dbReference type="InterPro" id="IPR036852">
    <property type="entry name" value="Peptidase_S8/S53_dom_sf"/>
</dbReference>